<protein>
    <recommendedName>
        <fullName evidence="3">3-methyl-2-oxobutanoate hydroxymethyltransferase</fullName>
    </recommendedName>
</protein>
<dbReference type="AlphaFoldDB" id="X0WC02"/>
<evidence type="ECO:0008006" key="3">
    <source>
        <dbReference type="Google" id="ProtNLM"/>
    </source>
</evidence>
<evidence type="ECO:0000313" key="2">
    <source>
        <dbReference type="EMBL" id="GAG22098.1"/>
    </source>
</evidence>
<proteinExistence type="predicted"/>
<reference evidence="2" key="1">
    <citation type="journal article" date="2014" name="Front. Microbiol.">
        <title>High frequency of phylogenetically diverse reductive dehalogenase-homologous genes in deep subseafloor sedimentary metagenomes.</title>
        <authorList>
            <person name="Kawai M."/>
            <person name="Futagami T."/>
            <person name="Toyoda A."/>
            <person name="Takaki Y."/>
            <person name="Nishi S."/>
            <person name="Hori S."/>
            <person name="Arai W."/>
            <person name="Tsubouchi T."/>
            <person name="Morono Y."/>
            <person name="Uchiyama I."/>
            <person name="Ito T."/>
            <person name="Fujiyama A."/>
            <person name="Inagaki F."/>
            <person name="Takami H."/>
        </authorList>
    </citation>
    <scope>NUCLEOTIDE SEQUENCE</scope>
    <source>
        <strain evidence="2">Expedition CK06-06</strain>
    </source>
</reference>
<feature type="region of interest" description="Disordered" evidence="1">
    <location>
        <begin position="20"/>
        <end position="39"/>
    </location>
</feature>
<accession>X0WC02</accession>
<name>X0WC02_9ZZZZ</name>
<comment type="caution">
    <text evidence="2">The sequence shown here is derived from an EMBL/GenBank/DDBJ whole genome shotgun (WGS) entry which is preliminary data.</text>
</comment>
<feature type="non-terminal residue" evidence="2">
    <location>
        <position position="1"/>
    </location>
</feature>
<gene>
    <name evidence="2" type="ORF">S01H1_51302</name>
</gene>
<dbReference type="EMBL" id="BARS01033105">
    <property type="protein sequence ID" value="GAG22098.1"/>
    <property type="molecule type" value="Genomic_DNA"/>
</dbReference>
<sequence length="39" mass="3995">GTIRTAIAGYIGEVKSGSFPTAEHSSTIDESLLEELAGS</sequence>
<evidence type="ECO:0000256" key="1">
    <source>
        <dbReference type="SAM" id="MobiDB-lite"/>
    </source>
</evidence>
<organism evidence="2">
    <name type="scientific">marine sediment metagenome</name>
    <dbReference type="NCBI Taxonomy" id="412755"/>
    <lineage>
        <taxon>unclassified sequences</taxon>
        <taxon>metagenomes</taxon>
        <taxon>ecological metagenomes</taxon>
    </lineage>
</organism>